<dbReference type="Pfam" id="PF06439">
    <property type="entry name" value="3keto-disac_hyd"/>
    <property type="match status" value="1"/>
</dbReference>
<dbReference type="SUPFAM" id="SSF46626">
    <property type="entry name" value="Cytochrome c"/>
    <property type="match status" value="1"/>
</dbReference>
<dbReference type="Gene3D" id="1.10.760.10">
    <property type="entry name" value="Cytochrome c-like domain"/>
    <property type="match status" value="1"/>
</dbReference>
<proteinExistence type="predicted"/>
<dbReference type="Proteomes" id="UP001214250">
    <property type="component" value="Chromosome 2"/>
</dbReference>
<keyword evidence="2 4" id="KW-0479">Metal-binding</keyword>
<feature type="domain" description="Cytochrome c" evidence="6">
    <location>
        <begin position="1096"/>
        <end position="1235"/>
    </location>
</feature>
<dbReference type="InterPro" id="IPR009056">
    <property type="entry name" value="Cyt_c-like_dom"/>
</dbReference>
<gene>
    <name evidence="7" type="ORF">PQO03_16195</name>
</gene>
<evidence type="ECO:0000256" key="3">
    <source>
        <dbReference type="ARBA" id="ARBA00023004"/>
    </source>
</evidence>
<dbReference type="NCBIfam" id="TIGR02603">
    <property type="entry name" value="CxxCH_TIGR02603"/>
    <property type="match status" value="1"/>
</dbReference>
<evidence type="ECO:0000259" key="6">
    <source>
        <dbReference type="PROSITE" id="PS51007"/>
    </source>
</evidence>
<name>A0ABY7VYN1_9BACT</name>
<sequence length="1238" mass="138851">MIFRSITLCMLFMLTQNQSFAAKKQSLFNGKDLSSWKGDLSYWSVKDGVIFGQSTKEHPTGGNFLVWDGEVADFEIVLKARVRGNNSGLQYRSKLANPTRFTVNGYQADIIHANHLFGMMYHQGEGRGIVAQRFQQVEVDASGKKKVIREFGDKSIKWDANQWNEIRVVAVGNRIIHQVNGITTSDVTDNHPKAARKGILALQLHGGAPMTAEFKDIELRQVSGQEAKNLLKRTLAEKERDQHKKVYSFSKTSDTPNFKANKEAQWIWKKGKTDDEALYLIKNFSSKGKVASAHIFSTCDNEMKLWLNGDLLSDSKAWEKAFKSGDLSKKIKKGNNLIAIEAKNAGGHAAFIFKIILKMEDGSTAEVVSDTSWKASEKLQNKWNTQASISNQWSDELFSVGGLGISPWGDFGLKAQDSKAGNTSALEGFKLQEIYKFPKEYGSQVAMAVDDKGRLFVSGQKEMGLYRLNLNHDSEQITIEKMPLKLKGTRGMKWHNDSLYYYYKNGGLMRLTDSDGDDALDTSELFPTAFNGSEHGSHSVVLAQDKKDFYLVGGNHTPKPKKEIVSLSRVQSWDEDHLLEREWDGNNHARGVYAPGGHVTRYNPDTKKNEIFAIGFRNQFDVAYNIFGDLFTYDADMEWDMGTPWYRPTRINFVASGADYGWRSGSGKWPAYYEDSLPSILDIGPGSPTGMVSGLGAKFPAKYQKAVYAFDWTYGTIHALHINADGAGYKAEKESFAYGEPMPLTDGLIGLDGAMYFVTGGRGTDSRLYRLTYEGTESTAALSPKDFKLPKMHQIRRQLEAYHGVANPKAVAEAWPHLSSSDRWLRHAARVAIESQPVDQWAHKVFESKDAQAKITAAVALARMGTKAYQEKIIASLLEIDFDSLKPHEKLGLLRAYTLTFIRLGEPSTKDRNLVIAQLDPKFPAHEDDLNTELLRVLVYLKAPGIIAKGMALIEKPSPKNLPQWQNEIISRNKGYARSINKLINDYPPVQKLGYAFILRNLKTGWTLDQRRTYVSFLNSAAKHPGGNSYAKFLVNIRGQVLTQLSSEDRMALKDITGEEFGSKPKFKITAPKGPGKMWTVQEASRFTHRGALKKADLKNGRNLFHAAACASCHRFDGLGGDIGPDLSMVRTKFDDRYLLESIIEPSKNVSDQYSSKIITLKDKTQINGLVMPREEYYDVYPTTKSNKEVKPRQIPFDDVEKIEDYPISQMPPMLINSMNADEVRDLIAYLLSTGVKE</sequence>
<dbReference type="Gene3D" id="2.60.120.260">
    <property type="entry name" value="Galactose-binding domain-like"/>
    <property type="match status" value="1"/>
</dbReference>
<feature type="signal peptide" evidence="5">
    <location>
        <begin position="1"/>
        <end position="21"/>
    </location>
</feature>
<feature type="chain" id="PRO_5045897872" evidence="5">
    <location>
        <begin position="22"/>
        <end position="1238"/>
    </location>
</feature>
<keyword evidence="5" id="KW-0732">Signal</keyword>
<dbReference type="Gene3D" id="2.60.120.560">
    <property type="entry name" value="Exo-inulinase, domain 1"/>
    <property type="match status" value="1"/>
</dbReference>
<dbReference type="PANTHER" id="PTHR33546">
    <property type="entry name" value="LARGE, MULTIFUNCTIONAL SECRETED PROTEIN-RELATED"/>
    <property type="match status" value="1"/>
</dbReference>
<dbReference type="Gene3D" id="2.120.10.30">
    <property type="entry name" value="TolB, C-terminal domain"/>
    <property type="match status" value="1"/>
</dbReference>
<dbReference type="InterPro" id="IPR013427">
    <property type="entry name" value="Haem-bd_dom_put"/>
</dbReference>
<dbReference type="InterPro" id="IPR011042">
    <property type="entry name" value="6-blade_b-propeller_TolB-like"/>
</dbReference>
<dbReference type="InterPro" id="IPR036909">
    <property type="entry name" value="Cyt_c-like_dom_sf"/>
</dbReference>
<dbReference type="RefSeq" id="WP_274154236.1">
    <property type="nucleotide sequence ID" value="NZ_CP117812.1"/>
</dbReference>
<dbReference type="InterPro" id="IPR011041">
    <property type="entry name" value="Quinoprot_gluc/sorb_DH_b-prop"/>
</dbReference>
<dbReference type="PANTHER" id="PTHR33546:SF1">
    <property type="entry name" value="LARGE, MULTIFUNCTIONAL SECRETED PROTEIN"/>
    <property type="match status" value="1"/>
</dbReference>
<protein>
    <submittedName>
        <fullName evidence="7">DUF1080 domain-containing protein</fullName>
    </submittedName>
</protein>
<evidence type="ECO:0000256" key="2">
    <source>
        <dbReference type="ARBA" id="ARBA00022723"/>
    </source>
</evidence>
<dbReference type="PROSITE" id="PS51007">
    <property type="entry name" value="CYTC"/>
    <property type="match status" value="1"/>
</dbReference>
<dbReference type="EMBL" id="CP117812">
    <property type="protein sequence ID" value="WDE99378.1"/>
    <property type="molecule type" value="Genomic_DNA"/>
</dbReference>
<evidence type="ECO:0000313" key="7">
    <source>
        <dbReference type="EMBL" id="WDE99378.1"/>
    </source>
</evidence>
<organism evidence="7 8">
    <name type="scientific">Lentisphaera profundi</name>
    <dbReference type="NCBI Taxonomy" id="1658616"/>
    <lineage>
        <taxon>Bacteria</taxon>
        <taxon>Pseudomonadati</taxon>
        <taxon>Lentisphaerota</taxon>
        <taxon>Lentisphaeria</taxon>
        <taxon>Lentisphaerales</taxon>
        <taxon>Lentisphaeraceae</taxon>
        <taxon>Lentisphaera</taxon>
    </lineage>
</organism>
<evidence type="ECO:0000256" key="5">
    <source>
        <dbReference type="SAM" id="SignalP"/>
    </source>
</evidence>
<evidence type="ECO:0000256" key="1">
    <source>
        <dbReference type="ARBA" id="ARBA00022617"/>
    </source>
</evidence>
<reference evidence="7 8" key="1">
    <citation type="submission" date="2023-02" db="EMBL/GenBank/DDBJ databases">
        <title>Genome sequence of Lentisphaera profundi SAORIC-696.</title>
        <authorList>
            <person name="Kim e."/>
            <person name="Cho J.-C."/>
            <person name="Choi A."/>
            <person name="Kang I."/>
        </authorList>
    </citation>
    <scope>NUCLEOTIDE SEQUENCE [LARGE SCALE GENOMIC DNA]</scope>
    <source>
        <strain evidence="7 8">SAORIC-696</strain>
    </source>
</reference>
<evidence type="ECO:0000256" key="4">
    <source>
        <dbReference type="PROSITE-ProRule" id="PRU00433"/>
    </source>
</evidence>
<accession>A0ABY7VYN1</accession>
<keyword evidence="3 4" id="KW-0408">Iron</keyword>
<dbReference type="InterPro" id="IPR010496">
    <property type="entry name" value="AL/BT2_dom"/>
</dbReference>
<keyword evidence="1 4" id="KW-0349">Heme</keyword>
<dbReference type="Pfam" id="PF00034">
    <property type="entry name" value="Cytochrom_C"/>
    <property type="match status" value="1"/>
</dbReference>
<evidence type="ECO:0000313" key="8">
    <source>
        <dbReference type="Proteomes" id="UP001214250"/>
    </source>
</evidence>
<dbReference type="SUPFAM" id="SSF50952">
    <property type="entry name" value="Soluble quinoprotein glucose dehydrogenase"/>
    <property type="match status" value="1"/>
</dbReference>
<keyword evidence="8" id="KW-1185">Reference proteome</keyword>